<feature type="region of interest" description="Disordered" evidence="1">
    <location>
        <begin position="124"/>
        <end position="145"/>
    </location>
</feature>
<evidence type="ECO:0000256" key="1">
    <source>
        <dbReference type="SAM" id="MobiDB-lite"/>
    </source>
</evidence>
<dbReference type="AlphaFoldDB" id="A0A1G4JK22"/>
<dbReference type="PANTHER" id="PTHR21032:SF0">
    <property type="entry name" value="G PATCH DOMAIN-CONTAINING PROTEIN 11"/>
    <property type="match status" value="1"/>
</dbReference>
<organism evidence="3 4">
    <name type="scientific">Lachancea dasiensis</name>
    <dbReference type="NCBI Taxonomy" id="1072105"/>
    <lineage>
        <taxon>Eukaryota</taxon>
        <taxon>Fungi</taxon>
        <taxon>Dikarya</taxon>
        <taxon>Ascomycota</taxon>
        <taxon>Saccharomycotina</taxon>
        <taxon>Saccharomycetes</taxon>
        <taxon>Saccharomycetales</taxon>
        <taxon>Saccharomycetaceae</taxon>
        <taxon>Lachancea</taxon>
    </lineage>
</organism>
<dbReference type="GO" id="GO:0000776">
    <property type="term" value="C:kinetochore"/>
    <property type="evidence" value="ECO:0007669"/>
    <property type="project" value="TreeGrafter"/>
</dbReference>
<dbReference type="Pfam" id="PF13821">
    <property type="entry name" value="DUF4187"/>
    <property type="match status" value="1"/>
</dbReference>
<name>A0A1G4JK22_9SACH</name>
<feature type="compositionally biased region" description="Basic and acidic residues" evidence="1">
    <location>
        <begin position="55"/>
        <end position="65"/>
    </location>
</feature>
<dbReference type="SMART" id="SM01173">
    <property type="entry name" value="DUF4187"/>
    <property type="match status" value="1"/>
</dbReference>
<feature type="compositionally biased region" description="Acidic residues" evidence="1">
    <location>
        <begin position="31"/>
        <end position="54"/>
    </location>
</feature>
<dbReference type="OrthoDB" id="786951at2759"/>
<dbReference type="Proteomes" id="UP000190274">
    <property type="component" value="Chromosome F"/>
</dbReference>
<accession>A0A1G4JK22</accession>
<evidence type="ECO:0000259" key="2">
    <source>
        <dbReference type="PROSITE" id="PS50174"/>
    </source>
</evidence>
<feature type="compositionally biased region" description="Basic and acidic residues" evidence="1">
    <location>
        <begin position="1"/>
        <end position="17"/>
    </location>
</feature>
<proteinExistence type="predicted"/>
<dbReference type="InterPro" id="IPR000467">
    <property type="entry name" value="G_patch_dom"/>
</dbReference>
<dbReference type="Pfam" id="PF01585">
    <property type="entry name" value="G-patch"/>
    <property type="match status" value="1"/>
</dbReference>
<dbReference type="GO" id="GO:0003676">
    <property type="term" value="F:nucleic acid binding"/>
    <property type="evidence" value="ECO:0007669"/>
    <property type="project" value="InterPro"/>
</dbReference>
<dbReference type="PROSITE" id="PS50174">
    <property type="entry name" value="G_PATCH"/>
    <property type="match status" value="1"/>
</dbReference>
<evidence type="ECO:0000313" key="3">
    <source>
        <dbReference type="EMBL" id="SCU90592.1"/>
    </source>
</evidence>
<dbReference type="PANTHER" id="PTHR21032">
    <property type="entry name" value="G PATCH DOMAIN-CONTAINING PROTEIN 11"/>
    <property type="match status" value="1"/>
</dbReference>
<evidence type="ECO:0000313" key="4">
    <source>
        <dbReference type="Proteomes" id="UP000190274"/>
    </source>
</evidence>
<protein>
    <submittedName>
        <fullName evidence="3">LADA_0F05160g1_1</fullName>
    </submittedName>
</protein>
<dbReference type="SMART" id="SM00443">
    <property type="entry name" value="G_patch"/>
    <property type="match status" value="1"/>
</dbReference>
<feature type="region of interest" description="Disordered" evidence="1">
    <location>
        <begin position="229"/>
        <end position="261"/>
    </location>
</feature>
<reference evidence="3 4" key="1">
    <citation type="submission" date="2016-03" db="EMBL/GenBank/DDBJ databases">
        <authorList>
            <person name="Devillers H."/>
        </authorList>
    </citation>
    <scope>NUCLEOTIDE SEQUENCE [LARGE SCALE GENOMIC DNA]</scope>
    <source>
        <strain evidence="3">CBS 10888</strain>
    </source>
</reference>
<dbReference type="InterPro" id="IPR025239">
    <property type="entry name" value="DUF4187"/>
</dbReference>
<dbReference type="EMBL" id="LT598458">
    <property type="protein sequence ID" value="SCU90592.1"/>
    <property type="molecule type" value="Genomic_DNA"/>
</dbReference>
<sequence>MIDRKRPPEVKLDKGEAAGDEEEQQDRCSDVEENERELEKEEVEEQNEQDEEDDYMKMHIPDDSHLQSGLQSKRRKTQVDQDSAAEVLPKGFAMMSKMGFKLGGTLGRGGESALREPISINRSRGHGGIRVSRPLASHSDSSSINEDAYKHQIRAEKQRAENLSTLRRMQKMAFELSGDVERFSELSDPRNFNCLWRRYVMNLDEKWSHKEDEEKSSFISQKAEEFHATDADSSLLSGPPDRGQSDPLYNTLHSSDGSKEEDKELQIYEGLTLDQQVLGIQTHLRTEYFYCFYCGAQFSSEEELFGNCPGPSKEDHI</sequence>
<dbReference type="InterPro" id="IPR039249">
    <property type="entry name" value="GPATCH11"/>
</dbReference>
<feature type="domain" description="G-patch" evidence="2">
    <location>
        <begin position="87"/>
        <end position="134"/>
    </location>
</feature>
<gene>
    <name evidence="3" type="ORF">LADA_0F05160G</name>
</gene>
<feature type="region of interest" description="Disordered" evidence="1">
    <location>
        <begin position="1"/>
        <end position="83"/>
    </location>
</feature>
<keyword evidence="4" id="KW-1185">Reference proteome</keyword>